<dbReference type="EMBL" id="CP003363">
    <property type="protein sequence ID" value="AGB50819.1"/>
    <property type="molecule type" value="Genomic_DNA"/>
</dbReference>
<evidence type="ECO:0000313" key="3">
    <source>
        <dbReference type="Proteomes" id="UP000010866"/>
    </source>
</evidence>
<gene>
    <name evidence="2" type="ordered locus">Metho_2689</name>
</gene>
<protein>
    <recommendedName>
        <fullName evidence="4">OB-fold nucleic acid binding protein</fullName>
    </recommendedName>
</protein>
<dbReference type="HOGENOM" id="CLU_080075_0_0_2"/>
<dbReference type="Proteomes" id="UP000010866">
    <property type="component" value="Plasmid pMETHO01"/>
</dbReference>
<dbReference type="OrthoDB" id="56523at2157"/>
<dbReference type="InterPro" id="IPR012340">
    <property type="entry name" value="NA-bd_OB-fold"/>
</dbReference>
<evidence type="ECO:0000256" key="1">
    <source>
        <dbReference type="SAM" id="MobiDB-lite"/>
    </source>
</evidence>
<reference evidence="3" key="1">
    <citation type="submission" date="2012-02" db="EMBL/GenBank/DDBJ databases">
        <title>Complete sequence of plasmid of Methanomethylovorans hollandica DSM 15978.</title>
        <authorList>
            <person name="Lucas S."/>
            <person name="Copeland A."/>
            <person name="Lapidus A."/>
            <person name="Glavina del Rio T."/>
            <person name="Dalin E."/>
            <person name="Tice H."/>
            <person name="Bruce D."/>
            <person name="Goodwin L."/>
            <person name="Pitluck S."/>
            <person name="Peters L."/>
            <person name="Mikhailova N."/>
            <person name="Held B."/>
            <person name="Kyrpides N."/>
            <person name="Mavromatis K."/>
            <person name="Ivanova N."/>
            <person name="Brettin T."/>
            <person name="Detter J.C."/>
            <person name="Han C."/>
            <person name="Larimer F."/>
            <person name="Land M."/>
            <person name="Hauser L."/>
            <person name="Markowitz V."/>
            <person name="Cheng J.-F."/>
            <person name="Hugenholtz P."/>
            <person name="Woyke T."/>
            <person name="Wu D."/>
            <person name="Spring S."/>
            <person name="Schroeder M."/>
            <person name="Brambilla E."/>
            <person name="Klenk H.-P."/>
            <person name="Eisen J.A."/>
        </authorList>
    </citation>
    <scope>NUCLEOTIDE SEQUENCE [LARGE SCALE GENOMIC DNA]</scope>
    <source>
        <strain evidence="3">DSM 15978 / NBRC 107637 / DMS1</strain>
        <plasmid evidence="3">Plasmid pMETHO01</plasmid>
    </source>
</reference>
<accession>L0L3D6</accession>
<dbReference type="RefSeq" id="WP_015313951.1">
    <property type="nucleotide sequence ID" value="NC_019972.1"/>
</dbReference>
<keyword evidence="3" id="KW-1185">Reference proteome</keyword>
<sequence length="298" mass="33142">MSSIQKFAREPAKRVLAVELSRIKESSIIELEDGKTKNLIETEAGTQLNRVFIVGILTEVESSKKDNAITMKARINDMTGNFIVHAGQYQPEAAAFLQANMNNNIIVAVIGKVNIYTPADDPNTKIPIIRPEFITLSDKDTRNYWIQEAITKLEQNIKTKGIEDSYYTTKIETVKNFLMENSLPSSKSSETIPPKIPITASQQEQTQSTSSQNPESIHSSSKLAVLDNGLTEQENYALELICEKGNGKIVSVASIMKEMEIGQTEIEAILHSLQVKKLITRKMPAFVEPVTNFSQVPV</sequence>
<feature type="compositionally biased region" description="Low complexity" evidence="1">
    <location>
        <begin position="201"/>
        <end position="216"/>
    </location>
</feature>
<dbReference type="AlphaFoldDB" id="L0L3D6"/>
<geneLocation type="plasmid" evidence="2 3">
    <name>pMETHO01</name>
</geneLocation>
<keyword evidence="2" id="KW-0614">Plasmid</keyword>
<evidence type="ECO:0008006" key="4">
    <source>
        <dbReference type="Google" id="ProtNLM"/>
    </source>
</evidence>
<name>L0L3D6_METHD</name>
<dbReference type="GeneID" id="14401651"/>
<proteinExistence type="predicted"/>
<organism evidence="2 3">
    <name type="scientific">Methanomethylovorans hollandica (strain DSM 15978 / NBRC 107637 / DMS1)</name>
    <dbReference type="NCBI Taxonomy" id="867904"/>
    <lineage>
        <taxon>Archaea</taxon>
        <taxon>Methanobacteriati</taxon>
        <taxon>Methanobacteriota</taxon>
        <taxon>Stenosarchaea group</taxon>
        <taxon>Methanomicrobia</taxon>
        <taxon>Methanosarcinales</taxon>
        <taxon>Methanosarcinaceae</taxon>
        <taxon>Methanomethylovorans</taxon>
    </lineage>
</organism>
<evidence type="ECO:0000313" key="2">
    <source>
        <dbReference type="EMBL" id="AGB50819.1"/>
    </source>
</evidence>
<feature type="region of interest" description="Disordered" evidence="1">
    <location>
        <begin position="199"/>
        <end position="220"/>
    </location>
</feature>
<dbReference type="SUPFAM" id="SSF50249">
    <property type="entry name" value="Nucleic acid-binding proteins"/>
    <property type="match status" value="1"/>
</dbReference>
<dbReference type="KEGG" id="mhz:Metho_2689"/>